<keyword evidence="2" id="KW-1185">Reference proteome</keyword>
<dbReference type="EnsemblPlants" id="TuG1812G0100003438.01.T01">
    <property type="protein sequence ID" value="TuG1812G0100003438.01.T01.cds471784"/>
    <property type="gene ID" value="TuG1812G0100003438.01"/>
</dbReference>
<reference evidence="2" key="1">
    <citation type="journal article" date="2013" name="Nature">
        <title>Draft genome of the wheat A-genome progenitor Triticum urartu.</title>
        <authorList>
            <person name="Ling H.Q."/>
            <person name="Zhao S."/>
            <person name="Liu D."/>
            <person name="Wang J."/>
            <person name="Sun H."/>
            <person name="Zhang C."/>
            <person name="Fan H."/>
            <person name="Li D."/>
            <person name="Dong L."/>
            <person name="Tao Y."/>
            <person name="Gao C."/>
            <person name="Wu H."/>
            <person name="Li Y."/>
            <person name="Cui Y."/>
            <person name="Guo X."/>
            <person name="Zheng S."/>
            <person name="Wang B."/>
            <person name="Yu K."/>
            <person name="Liang Q."/>
            <person name="Yang W."/>
            <person name="Lou X."/>
            <person name="Chen J."/>
            <person name="Feng M."/>
            <person name="Jian J."/>
            <person name="Zhang X."/>
            <person name="Luo G."/>
            <person name="Jiang Y."/>
            <person name="Liu J."/>
            <person name="Wang Z."/>
            <person name="Sha Y."/>
            <person name="Zhang B."/>
            <person name="Wu H."/>
            <person name="Tang D."/>
            <person name="Shen Q."/>
            <person name="Xue P."/>
            <person name="Zou S."/>
            <person name="Wang X."/>
            <person name="Liu X."/>
            <person name="Wang F."/>
            <person name="Yang Y."/>
            <person name="An X."/>
            <person name="Dong Z."/>
            <person name="Zhang K."/>
            <person name="Zhang X."/>
            <person name="Luo M.C."/>
            <person name="Dvorak J."/>
            <person name="Tong Y."/>
            <person name="Wang J."/>
            <person name="Yang H."/>
            <person name="Li Z."/>
            <person name="Wang D."/>
            <person name="Zhang A."/>
            <person name="Wang J."/>
        </authorList>
    </citation>
    <scope>NUCLEOTIDE SEQUENCE</scope>
    <source>
        <strain evidence="2">cv. G1812</strain>
    </source>
</reference>
<dbReference type="Proteomes" id="UP000015106">
    <property type="component" value="Chromosome 1"/>
</dbReference>
<dbReference type="Gramene" id="TuG1812G0100003438.01.T01">
    <property type="protein sequence ID" value="TuG1812G0100003438.01.T01.cds471784"/>
    <property type="gene ID" value="TuG1812G0100003438.01"/>
</dbReference>
<evidence type="ECO:0000313" key="2">
    <source>
        <dbReference type="Proteomes" id="UP000015106"/>
    </source>
</evidence>
<name>A0A8R7K2R5_TRIUA</name>
<proteinExistence type="predicted"/>
<organism evidence="1 2">
    <name type="scientific">Triticum urartu</name>
    <name type="common">Red wild einkorn</name>
    <name type="synonym">Crithodium urartu</name>
    <dbReference type="NCBI Taxonomy" id="4572"/>
    <lineage>
        <taxon>Eukaryota</taxon>
        <taxon>Viridiplantae</taxon>
        <taxon>Streptophyta</taxon>
        <taxon>Embryophyta</taxon>
        <taxon>Tracheophyta</taxon>
        <taxon>Spermatophyta</taxon>
        <taxon>Magnoliopsida</taxon>
        <taxon>Liliopsida</taxon>
        <taxon>Poales</taxon>
        <taxon>Poaceae</taxon>
        <taxon>BOP clade</taxon>
        <taxon>Pooideae</taxon>
        <taxon>Triticodae</taxon>
        <taxon>Triticeae</taxon>
        <taxon>Triticinae</taxon>
        <taxon>Triticum</taxon>
    </lineage>
</organism>
<sequence length="55" mass="6194">MHVTATLLCSGLKYLIHDTVICTKLTMLNFGKGNPFVYASSLTKERYLGYHLRCA</sequence>
<evidence type="ECO:0000313" key="1">
    <source>
        <dbReference type="EnsemblPlants" id="TuG1812G0100003438.01.T01.cds471784"/>
    </source>
</evidence>
<protein>
    <submittedName>
        <fullName evidence="1">Uncharacterized protein</fullName>
    </submittedName>
</protein>
<reference evidence="1" key="2">
    <citation type="submission" date="2018-03" db="EMBL/GenBank/DDBJ databases">
        <title>The Triticum urartu genome reveals the dynamic nature of wheat genome evolution.</title>
        <authorList>
            <person name="Ling H."/>
            <person name="Ma B."/>
            <person name="Shi X."/>
            <person name="Liu H."/>
            <person name="Dong L."/>
            <person name="Sun H."/>
            <person name="Cao Y."/>
            <person name="Gao Q."/>
            <person name="Zheng S."/>
            <person name="Li Y."/>
            <person name="Yu Y."/>
            <person name="Du H."/>
            <person name="Qi M."/>
            <person name="Li Y."/>
            <person name="Yu H."/>
            <person name="Cui Y."/>
            <person name="Wang N."/>
            <person name="Chen C."/>
            <person name="Wu H."/>
            <person name="Zhao Y."/>
            <person name="Zhang J."/>
            <person name="Li Y."/>
            <person name="Zhou W."/>
            <person name="Zhang B."/>
            <person name="Hu W."/>
            <person name="Eijk M."/>
            <person name="Tang J."/>
            <person name="Witsenboer H."/>
            <person name="Zhao S."/>
            <person name="Li Z."/>
            <person name="Zhang A."/>
            <person name="Wang D."/>
            <person name="Liang C."/>
        </authorList>
    </citation>
    <scope>NUCLEOTIDE SEQUENCE [LARGE SCALE GENOMIC DNA]</scope>
    <source>
        <strain evidence="1">cv. G1812</strain>
    </source>
</reference>
<reference evidence="1" key="3">
    <citation type="submission" date="2022-06" db="UniProtKB">
        <authorList>
            <consortium name="EnsemblPlants"/>
        </authorList>
    </citation>
    <scope>IDENTIFICATION</scope>
</reference>
<accession>A0A8R7K2R5</accession>
<dbReference type="AlphaFoldDB" id="A0A8R7K2R5"/>